<feature type="compositionally biased region" description="Basic residues" evidence="13">
    <location>
        <begin position="10"/>
        <end position="21"/>
    </location>
</feature>
<comment type="subcellular location">
    <subcellularLocation>
        <location evidence="1">Membrane</location>
        <topology evidence="1">Multi-pass membrane protein</topology>
    </subcellularLocation>
</comment>
<evidence type="ECO:0000313" key="15">
    <source>
        <dbReference type="Proteomes" id="UP000198287"/>
    </source>
</evidence>
<keyword evidence="7" id="KW-0915">Sodium</keyword>
<keyword evidence="5 12" id="KW-0812">Transmembrane</keyword>
<evidence type="ECO:0000313" key="14">
    <source>
        <dbReference type="EMBL" id="OXA60399.1"/>
    </source>
</evidence>
<evidence type="ECO:0000256" key="12">
    <source>
        <dbReference type="RuleBase" id="RU000679"/>
    </source>
</evidence>
<protein>
    <submittedName>
        <fullName evidence="14">Pickpocket protein 28</fullName>
    </submittedName>
</protein>
<dbReference type="Pfam" id="PF00858">
    <property type="entry name" value="ASC"/>
    <property type="match status" value="1"/>
</dbReference>
<dbReference type="AlphaFoldDB" id="A0A226ESB3"/>
<proteinExistence type="inferred from homology"/>
<keyword evidence="9" id="KW-0472">Membrane</keyword>
<evidence type="ECO:0000256" key="1">
    <source>
        <dbReference type="ARBA" id="ARBA00004141"/>
    </source>
</evidence>
<comment type="similarity">
    <text evidence="2 12">Belongs to the amiloride-sensitive sodium channel (TC 1.A.6) family.</text>
</comment>
<dbReference type="EMBL" id="LNIX01000002">
    <property type="protein sequence ID" value="OXA60399.1"/>
    <property type="molecule type" value="Genomic_DNA"/>
</dbReference>
<organism evidence="14 15">
    <name type="scientific">Folsomia candida</name>
    <name type="common">Springtail</name>
    <dbReference type="NCBI Taxonomy" id="158441"/>
    <lineage>
        <taxon>Eukaryota</taxon>
        <taxon>Metazoa</taxon>
        <taxon>Ecdysozoa</taxon>
        <taxon>Arthropoda</taxon>
        <taxon>Hexapoda</taxon>
        <taxon>Collembola</taxon>
        <taxon>Entomobryomorpha</taxon>
        <taxon>Isotomoidea</taxon>
        <taxon>Isotomidae</taxon>
        <taxon>Proisotominae</taxon>
        <taxon>Folsomia</taxon>
    </lineage>
</organism>
<dbReference type="Gene3D" id="2.60.470.10">
    <property type="entry name" value="Acid-sensing ion channels like domains"/>
    <property type="match status" value="1"/>
</dbReference>
<sequence>MEGGTGPRPRERRRSSPPRTRIRPVTVREWFGRVWRSQPDQEGHVVQGLKQMKMGGLKEALRPKIHISKRALWAFIFGVLAAYGCWLCKNASDDYDAHALHLTRHESTDVANVAMAAVTLCPNFMFKEEKLKEAKRIWAATKAGDKVINGKKWTREDARKLLSFIYHTCQSGRTYLRRSGILRNEIYVGDNLEELVKIYDNHNDSALTDKIIPFLAEGTVDCTKLILVCHWNEVEMEDCSKLFRPTQTDVGQCCSFNKVPDHILREQVHMSNSFGKSLVLASKGSNKDKDDAEWEKWNMDNDESLKDKDAKRNGNGVPKRQLQAGQDYGLSIVVRMGKEPQLCPLSDGNGLMLSIQNPAEQPQIRRYGFLVRPNHETTVQLTTNLVKSTANMEGMKVADRKCYFNDDFAKGEETHKPKFEYSKYTEGNCQEACFALVIQKMCECVPLSLSVSLSVDPKRSNASEKLKVRQMNANDNPYQKEEEEFTTIHVYQKYDDINTEEAQNLRMFIIFVGTIGGILGLTSGFNLMTPFNLAEGLLHIVLSYLKHIPCFKKFYESIFGPYPEDANLDANAIPPIPDSPPQSDHPDEDDTNNSGQPGGENDTVNGEDDTVSTSQVRQDPVVPFDAATPSLPPRSAHRQI</sequence>
<evidence type="ECO:0000256" key="13">
    <source>
        <dbReference type="SAM" id="MobiDB-lite"/>
    </source>
</evidence>
<accession>A0A226ESB3</accession>
<feature type="region of interest" description="Disordered" evidence="13">
    <location>
        <begin position="569"/>
        <end position="640"/>
    </location>
</feature>
<dbReference type="GO" id="GO:0005886">
    <property type="term" value="C:plasma membrane"/>
    <property type="evidence" value="ECO:0007669"/>
    <property type="project" value="TreeGrafter"/>
</dbReference>
<evidence type="ECO:0000256" key="6">
    <source>
        <dbReference type="ARBA" id="ARBA00022989"/>
    </source>
</evidence>
<dbReference type="GO" id="GO:0015280">
    <property type="term" value="F:ligand-gated sodium channel activity"/>
    <property type="evidence" value="ECO:0007669"/>
    <property type="project" value="TreeGrafter"/>
</dbReference>
<keyword evidence="3 12" id="KW-0813">Transport</keyword>
<evidence type="ECO:0000256" key="11">
    <source>
        <dbReference type="ARBA" id="ARBA00023303"/>
    </source>
</evidence>
<dbReference type="PANTHER" id="PTHR11690">
    <property type="entry name" value="AMILORIDE-SENSITIVE SODIUM CHANNEL-RELATED"/>
    <property type="match status" value="1"/>
</dbReference>
<keyword evidence="8 12" id="KW-0406">Ion transport</keyword>
<evidence type="ECO:0000256" key="3">
    <source>
        <dbReference type="ARBA" id="ARBA00022448"/>
    </source>
</evidence>
<dbReference type="OrthoDB" id="6021021at2759"/>
<feature type="compositionally biased region" description="Basic and acidic residues" evidence="13">
    <location>
        <begin position="285"/>
        <end position="312"/>
    </location>
</feature>
<keyword evidence="15" id="KW-1185">Reference proteome</keyword>
<evidence type="ECO:0000256" key="9">
    <source>
        <dbReference type="ARBA" id="ARBA00023136"/>
    </source>
</evidence>
<feature type="region of interest" description="Disordered" evidence="13">
    <location>
        <begin position="283"/>
        <end position="321"/>
    </location>
</feature>
<keyword evidence="10 12" id="KW-0739">Sodium transport</keyword>
<gene>
    <name evidence="14" type="ORF">Fcan01_04038</name>
</gene>
<name>A0A226ESB3_FOLCA</name>
<evidence type="ECO:0000256" key="2">
    <source>
        <dbReference type="ARBA" id="ARBA00007193"/>
    </source>
</evidence>
<evidence type="ECO:0000256" key="7">
    <source>
        <dbReference type="ARBA" id="ARBA00023053"/>
    </source>
</evidence>
<keyword evidence="6" id="KW-1133">Transmembrane helix</keyword>
<evidence type="ECO:0000256" key="4">
    <source>
        <dbReference type="ARBA" id="ARBA00022461"/>
    </source>
</evidence>
<dbReference type="InterPro" id="IPR001873">
    <property type="entry name" value="ENaC"/>
</dbReference>
<dbReference type="Proteomes" id="UP000198287">
    <property type="component" value="Unassembled WGS sequence"/>
</dbReference>
<keyword evidence="4 12" id="KW-0894">Sodium channel</keyword>
<reference evidence="14 15" key="1">
    <citation type="submission" date="2015-12" db="EMBL/GenBank/DDBJ databases">
        <title>The genome of Folsomia candida.</title>
        <authorList>
            <person name="Faddeeva A."/>
            <person name="Derks M.F."/>
            <person name="Anvar Y."/>
            <person name="Smit S."/>
            <person name="Van Straalen N."/>
            <person name="Roelofs D."/>
        </authorList>
    </citation>
    <scope>NUCLEOTIDE SEQUENCE [LARGE SCALE GENOMIC DNA]</scope>
    <source>
        <strain evidence="14 15">VU population</strain>
        <tissue evidence="14">Whole body</tissue>
    </source>
</reference>
<evidence type="ECO:0000256" key="10">
    <source>
        <dbReference type="ARBA" id="ARBA00023201"/>
    </source>
</evidence>
<evidence type="ECO:0000256" key="8">
    <source>
        <dbReference type="ARBA" id="ARBA00023065"/>
    </source>
</evidence>
<comment type="caution">
    <text evidence="14">The sequence shown here is derived from an EMBL/GenBank/DDBJ whole genome shotgun (WGS) entry which is preliminary data.</text>
</comment>
<feature type="region of interest" description="Disordered" evidence="13">
    <location>
        <begin position="1"/>
        <end position="21"/>
    </location>
</feature>
<keyword evidence="11 12" id="KW-0407">Ion channel</keyword>
<dbReference type="PANTHER" id="PTHR11690:SF300">
    <property type="entry name" value="PICKPOCKET PROTEIN 19"/>
    <property type="match status" value="1"/>
</dbReference>
<evidence type="ECO:0000256" key="5">
    <source>
        <dbReference type="ARBA" id="ARBA00022692"/>
    </source>
</evidence>